<gene>
    <name evidence="1" type="ORF">TR168219</name>
</gene>
<sequence length="105" mass="11802">MAEIPTTGAARATEAVVVINIIIIMESTDTHSAVDPPRKSTLTRIYFTCKSMTLRYLDVKHKVDLVQTDDRTPKGSIFCPKMVNEKNANQFHLKFGSPPRQEVHC</sequence>
<organism evidence="1">
    <name type="scientific">Schistocephalus solidus</name>
    <name type="common">Tapeworm</name>
    <dbReference type="NCBI Taxonomy" id="70667"/>
    <lineage>
        <taxon>Eukaryota</taxon>
        <taxon>Metazoa</taxon>
        <taxon>Spiralia</taxon>
        <taxon>Lophotrochozoa</taxon>
        <taxon>Platyhelminthes</taxon>
        <taxon>Cestoda</taxon>
        <taxon>Eucestoda</taxon>
        <taxon>Diphyllobothriidea</taxon>
        <taxon>Diphyllobothriidae</taxon>
        <taxon>Schistocephalus</taxon>
    </lineage>
</organism>
<evidence type="ECO:0000313" key="1">
    <source>
        <dbReference type="EMBL" id="JAP61088.1"/>
    </source>
</evidence>
<dbReference type="EMBL" id="GEEE01002137">
    <property type="protein sequence ID" value="JAP61088.1"/>
    <property type="molecule type" value="Transcribed_RNA"/>
</dbReference>
<accession>A0A0V0J5S7</accession>
<protein>
    <submittedName>
        <fullName evidence="1">Uncharacterized protein</fullName>
    </submittedName>
</protein>
<name>A0A0V0J5S7_SCHSO</name>
<proteinExistence type="predicted"/>
<dbReference type="EMBL" id="GEEE01010084">
    <property type="protein sequence ID" value="JAP53141.1"/>
    <property type="molecule type" value="Transcribed_RNA"/>
</dbReference>
<dbReference type="AlphaFoldDB" id="A0A0V0J5S7"/>
<reference evidence="1" key="1">
    <citation type="submission" date="2016-01" db="EMBL/GenBank/DDBJ databases">
        <title>Reference transcriptome for the parasite Schistocephalus solidus: insights into the molecular evolution of parasitism.</title>
        <authorList>
            <person name="Hebert F.O."/>
            <person name="Grambauer S."/>
            <person name="Barber I."/>
            <person name="Landry C.R."/>
            <person name="Aubin-Horth N."/>
        </authorList>
    </citation>
    <scope>NUCLEOTIDE SEQUENCE</scope>
</reference>
<dbReference type="EMBL" id="GEEE01013153">
    <property type="protein sequence ID" value="JAP50072.1"/>
    <property type="molecule type" value="Transcribed_RNA"/>
</dbReference>